<keyword evidence="3 5" id="KW-1133">Transmembrane helix</keyword>
<dbReference type="Pfam" id="PF04116">
    <property type="entry name" value="FA_hydroxylase"/>
    <property type="match status" value="1"/>
</dbReference>
<accession>A0A6P7J1E7</accession>
<feature type="transmembrane region" description="Helical" evidence="5">
    <location>
        <begin position="34"/>
        <end position="59"/>
    </location>
</feature>
<gene>
    <name evidence="8" type="primary">ch25hl3</name>
</gene>
<dbReference type="GO" id="GO:0008610">
    <property type="term" value="P:lipid biosynthetic process"/>
    <property type="evidence" value="ECO:0007669"/>
    <property type="project" value="InterPro"/>
</dbReference>
<evidence type="ECO:0000256" key="5">
    <source>
        <dbReference type="SAM" id="Phobius"/>
    </source>
</evidence>
<dbReference type="OrthoDB" id="1658724at2759"/>
<dbReference type="CTD" id="100005337"/>
<dbReference type="GO" id="GO:0016020">
    <property type="term" value="C:membrane"/>
    <property type="evidence" value="ECO:0007669"/>
    <property type="project" value="UniProtKB-SubCell"/>
</dbReference>
<dbReference type="PANTHER" id="PTHR11863">
    <property type="entry name" value="STEROL DESATURASE"/>
    <property type="match status" value="1"/>
</dbReference>
<comment type="subcellular location">
    <subcellularLocation>
        <location evidence="1">Membrane</location>
    </subcellularLocation>
</comment>
<evidence type="ECO:0000256" key="4">
    <source>
        <dbReference type="ARBA" id="ARBA00023136"/>
    </source>
</evidence>
<proteinExistence type="predicted"/>
<keyword evidence="2 5" id="KW-0812">Transmembrane</keyword>
<dbReference type="GO" id="GO:0016491">
    <property type="term" value="F:oxidoreductase activity"/>
    <property type="evidence" value="ECO:0007669"/>
    <property type="project" value="InterPro"/>
</dbReference>
<organism evidence="7 8">
    <name type="scientific">Parambassis ranga</name>
    <name type="common">Indian glassy fish</name>
    <dbReference type="NCBI Taxonomy" id="210632"/>
    <lineage>
        <taxon>Eukaryota</taxon>
        <taxon>Metazoa</taxon>
        <taxon>Chordata</taxon>
        <taxon>Craniata</taxon>
        <taxon>Vertebrata</taxon>
        <taxon>Euteleostomi</taxon>
        <taxon>Actinopterygii</taxon>
        <taxon>Neopterygii</taxon>
        <taxon>Teleostei</taxon>
        <taxon>Neoteleostei</taxon>
        <taxon>Acanthomorphata</taxon>
        <taxon>Ovalentaria</taxon>
        <taxon>Ambassidae</taxon>
        <taxon>Parambassis</taxon>
    </lineage>
</organism>
<protein>
    <submittedName>
        <fullName evidence="8">Cholesterol 25-hydroxylase-like protein</fullName>
    </submittedName>
</protein>
<dbReference type="FunCoup" id="A0A6P7J1E7">
    <property type="interactions" value="3"/>
</dbReference>
<evidence type="ECO:0000256" key="2">
    <source>
        <dbReference type="ARBA" id="ARBA00022692"/>
    </source>
</evidence>
<dbReference type="GeneID" id="114441595"/>
<evidence type="ECO:0000259" key="6">
    <source>
        <dbReference type="Pfam" id="PF04116"/>
    </source>
</evidence>
<evidence type="ECO:0000256" key="3">
    <source>
        <dbReference type="ARBA" id="ARBA00022989"/>
    </source>
</evidence>
<evidence type="ECO:0000256" key="1">
    <source>
        <dbReference type="ARBA" id="ARBA00004370"/>
    </source>
</evidence>
<dbReference type="RefSeq" id="XP_028270391.1">
    <property type="nucleotide sequence ID" value="XM_028414590.1"/>
</dbReference>
<dbReference type="GO" id="GO:0005506">
    <property type="term" value="F:iron ion binding"/>
    <property type="evidence" value="ECO:0007669"/>
    <property type="project" value="InterPro"/>
</dbReference>
<dbReference type="Proteomes" id="UP000515145">
    <property type="component" value="Chromosome 9"/>
</dbReference>
<feature type="transmembrane region" description="Helical" evidence="5">
    <location>
        <begin position="90"/>
        <end position="109"/>
    </location>
</feature>
<keyword evidence="4 5" id="KW-0472">Membrane</keyword>
<feature type="domain" description="Fatty acid hydroxylase" evidence="6">
    <location>
        <begin position="127"/>
        <end position="260"/>
    </location>
</feature>
<dbReference type="AlphaFoldDB" id="A0A6P7J1E7"/>
<evidence type="ECO:0000313" key="8">
    <source>
        <dbReference type="RefSeq" id="XP_028270391.1"/>
    </source>
</evidence>
<reference evidence="8" key="1">
    <citation type="submission" date="2025-08" db="UniProtKB">
        <authorList>
            <consortium name="RefSeq"/>
        </authorList>
    </citation>
    <scope>IDENTIFICATION</scope>
</reference>
<name>A0A6P7J1E7_9TELE</name>
<sequence length="271" mass="31059">MNPHSTVPGEAQPPLLQGLWEYVRAGQQEVLLSLYLPATCAFLTHILLCAPFFTLDVIGSFCQRVRSWRIAAGSGPPPSLHRWFDCFRRVLYKYVTIVLPATALLQTIRSPKLPEQAPSCWQVFVEVVACFLLFDMIYFMWHYSVHRVSWLYHSIHQLHHQHRIPFALAAQDASSAELLSLLLLALCCTWVVGCHPLSEGTFHLLNSWMAVEDHCGYNLPWALHRLLPGMGGAPFHQTHHTLRSGNYAPYFTHWDHLFGTYREPVLHSHQE</sequence>
<evidence type="ECO:0000313" key="7">
    <source>
        <dbReference type="Proteomes" id="UP000515145"/>
    </source>
</evidence>
<dbReference type="InterPro" id="IPR050307">
    <property type="entry name" value="Sterol_Desaturase_Related"/>
</dbReference>
<keyword evidence="7" id="KW-1185">Reference proteome</keyword>
<feature type="transmembrane region" description="Helical" evidence="5">
    <location>
        <begin position="121"/>
        <end position="141"/>
    </location>
</feature>
<dbReference type="InterPro" id="IPR006694">
    <property type="entry name" value="Fatty_acid_hydroxylase"/>
</dbReference>
<dbReference type="InParanoid" id="A0A6P7J1E7"/>